<organism evidence="1 2">
    <name type="scientific">Periconia digitata</name>
    <dbReference type="NCBI Taxonomy" id="1303443"/>
    <lineage>
        <taxon>Eukaryota</taxon>
        <taxon>Fungi</taxon>
        <taxon>Dikarya</taxon>
        <taxon>Ascomycota</taxon>
        <taxon>Pezizomycotina</taxon>
        <taxon>Dothideomycetes</taxon>
        <taxon>Pleosporomycetidae</taxon>
        <taxon>Pleosporales</taxon>
        <taxon>Massarineae</taxon>
        <taxon>Periconiaceae</taxon>
        <taxon>Periconia</taxon>
    </lineage>
</organism>
<protein>
    <submittedName>
        <fullName evidence="1">Uncharacterized protein</fullName>
    </submittedName>
</protein>
<dbReference type="Proteomes" id="UP001152607">
    <property type="component" value="Unassembled WGS sequence"/>
</dbReference>
<dbReference type="AlphaFoldDB" id="A0A9W4UDJ3"/>
<reference evidence="1" key="1">
    <citation type="submission" date="2023-01" db="EMBL/GenBank/DDBJ databases">
        <authorList>
            <person name="Van Ghelder C."/>
            <person name="Rancurel C."/>
        </authorList>
    </citation>
    <scope>NUCLEOTIDE SEQUENCE</scope>
    <source>
        <strain evidence="1">CNCM I-4278</strain>
    </source>
</reference>
<accession>A0A9W4UDJ3</accession>
<evidence type="ECO:0000313" key="1">
    <source>
        <dbReference type="EMBL" id="CAI6333042.1"/>
    </source>
</evidence>
<keyword evidence="2" id="KW-1185">Reference proteome</keyword>
<proteinExistence type="predicted"/>
<dbReference type="EMBL" id="CAOQHR010000004">
    <property type="protein sequence ID" value="CAI6333042.1"/>
    <property type="molecule type" value="Genomic_DNA"/>
</dbReference>
<sequence>MTTTMTAIWLPASTREAGAAVVAVRKKNTASADFYTQLSILFGVAYDARSCPHFYAACTLNLIFARDSPACPCRRIACSDAPLPVVPFATLSVNHFPSTPTCTLLVVVSILDLPFSSLVTGPAQEMAPPTSRHPPPMIAQLSGFLPRPCP</sequence>
<comment type="caution">
    <text evidence="1">The sequence shown here is derived from an EMBL/GenBank/DDBJ whole genome shotgun (WGS) entry which is preliminary data.</text>
</comment>
<gene>
    <name evidence="1" type="ORF">PDIGIT_LOCUS6077</name>
</gene>
<evidence type="ECO:0000313" key="2">
    <source>
        <dbReference type="Proteomes" id="UP001152607"/>
    </source>
</evidence>
<name>A0A9W4UDJ3_9PLEO</name>